<dbReference type="Pfam" id="PF18551">
    <property type="entry name" value="TackOD1"/>
    <property type="match status" value="1"/>
</dbReference>
<dbReference type="RefSeq" id="WP_102246980.1">
    <property type="nucleotide sequence ID" value="NZ_CP025682.1"/>
</dbReference>
<keyword evidence="3" id="KW-1185">Reference proteome</keyword>
<reference evidence="2 3" key="1">
    <citation type="submission" date="2018-01" db="EMBL/GenBank/DDBJ databases">
        <authorList>
            <person name="Fu G.-Y."/>
        </authorList>
    </citation>
    <scope>NUCLEOTIDE SEQUENCE [LARGE SCALE GENOMIC DNA]</scope>
    <source>
        <strain evidence="2 3">SY39</strain>
    </source>
</reference>
<dbReference type="EMBL" id="CP025682">
    <property type="protein sequence ID" value="AUN94914.1"/>
    <property type="molecule type" value="Genomic_DNA"/>
</dbReference>
<sequence>MTAHTALVPPTSPPLPADWARIEQTEAGVRVDAVVLPDDAAQARALRRQGTFNPLAYVIARSGVGIRGADRYCDTSDREELALALEAARVVAGRVRALASARDARERDALLALGYLHTRDTELSPCVNADASDFFDYPQLAFLPQPRQTLERLAAARLLTRRFHERTHVCRDCGSARVHAREVCAQCRSAHVSDKQVIHHYRCGTQRPKADFLQGTTLVCPKCDRELRHFGVDYDAPGVIVQCDACGEVATEPAVELLCGDCGGRTGADTADHVDWHAYTLTEAGRVACVTGRMPAERLQDRLMAFDTWRSPESFAVVTDYCVKLGERYARHFVVMALRIADDQALYDKLGPQALHKYYDLVVDLLAQLLRKTDSVSMIDDEILLCLPETDPASFAAIEARIRGQMSQVLGIGEYIEARLLDAEQIAAFLARMNADA</sequence>
<organism evidence="2 3">
    <name type="scientific">Pseudazoarcus pumilus</name>
    <dbReference type="NCBI Taxonomy" id="2067960"/>
    <lineage>
        <taxon>Bacteria</taxon>
        <taxon>Pseudomonadati</taxon>
        <taxon>Pseudomonadota</taxon>
        <taxon>Betaproteobacteria</taxon>
        <taxon>Rhodocyclales</taxon>
        <taxon>Zoogloeaceae</taxon>
        <taxon>Pseudazoarcus</taxon>
    </lineage>
</organism>
<dbReference type="AlphaFoldDB" id="A0A2I6S6M6"/>
<evidence type="ECO:0000259" key="1">
    <source>
        <dbReference type="Pfam" id="PF18551"/>
    </source>
</evidence>
<dbReference type="Proteomes" id="UP000242205">
    <property type="component" value="Chromosome"/>
</dbReference>
<dbReference type="OrthoDB" id="8432393at2"/>
<name>A0A2I6S6M6_9RHOO</name>
<proteinExistence type="predicted"/>
<evidence type="ECO:0000313" key="3">
    <source>
        <dbReference type="Proteomes" id="UP000242205"/>
    </source>
</evidence>
<dbReference type="KEGG" id="atw:C0099_08195"/>
<protein>
    <recommendedName>
        <fullName evidence="1">Thaumarchaeal output domain-containing protein</fullName>
    </recommendedName>
</protein>
<dbReference type="InterPro" id="IPR040572">
    <property type="entry name" value="TackOD1"/>
</dbReference>
<evidence type="ECO:0000313" key="2">
    <source>
        <dbReference type="EMBL" id="AUN94914.1"/>
    </source>
</evidence>
<gene>
    <name evidence="2" type="ORF">C0099_08195</name>
</gene>
<feature type="domain" description="Thaumarchaeal output" evidence="1">
    <location>
        <begin position="108"/>
        <end position="281"/>
    </location>
</feature>
<accession>A0A2I6S6M6</accession>